<keyword evidence="2" id="KW-1185">Reference proteome</keyword>
<dbReference type="EMBL" id="JADOET010000002">
    <property type="protein sequence ID" value="MBF8149074.1"/>
    <property type="molecule type" value="Genomic_DNA"/>
</dbReference>
<comment type="caution">
    <text evidence="1">The sequence shown here is derived from an EMBL/GenBank/DDBJ whole genome shotgun (WGS) entry which is preliminary data.</text>
</comment>
<dbReference type="RefSeq" id="WP_195870349.1">
    <property type="nucleotide sequence ID" value="NZ_JADOET010000002.1"/>
</dbReference>
<sequence length="75" mass="8821">MKSLNDSLREEFYAIIKEKDSQERIKNYSLNESLIDKAFEKLIENKEIGIIEDDINDARSQFQNLIVNNLKSLDE</sequence>
<organism evidence="1 2">
    <name type="scientific">Winogradskyella marina</name>
    <dbReference type="NCBI Taxonomy" id="2785530"/>
    <lineage>
        <taxon>Bacteria</taxon>
        <taxon>Pseudomonadati</taxon>
        <taxon>Bacteroidota</taxon>
        <taxon>Flavobacteriia</taxon>
        <taxon>Flavobacteriales</taxon>
        <taxon>Flavobacteriaceae</taxon>
        <taxon>Winogradskyella</taxon>
    </lineage>
</organism>
<proteinExistence type="predicted"/>
<evidence type="ECO:0000313" key="1">
    <source>
        <dbReference type="EMBL" id="MBF8149074.1"/>
    </source>
</evidence>
<protein>
    <submittedName>
        <fullName evidence="1">Uncharacterized protein</fullName>
    </submittedName>
</protein>
<evidence type="ECO:0000313" key="2">
    <source>
        <dbReference type="Proteomes" id="UP000611215"/>
    </source>
</evidence>
<reference evidence="1 2" key="1">
    <citation type="submission" date="2020-11" db="EMBL/GenBank/DDBJ databases">
        <title>Winogradskyella marina sp. nov., isolated from marine sediment.</title>
        <authorList>
            <person name="Bo J."/>
            <person name="Wang S."/>
            <person name="Song X."/>
            <person name="Du Z."/>
        </authorList>
    </citation>
    <scope>NUCLEOTIDE SEQUENCE [LARGE SCALE GENOMIC DNA]</scope>
    <source>
        <strain evidence="1 2">F6397</strain>
    </source>
</reference>
<dbReference type="Proteomes" id="UP000611215">
    <property type="component" value="Unassembled WGS sequence"/>
</dbReference>
<accession>A0ABS0EF47</accession>
<gene>
    <name evidence="1" type="ORF">ITJ86_04155</name>
</gene>
<name>A0ABS0EF47_9FLAO</name>